<name>A0A067MEU9_BOTB1</name>
<dbReference type="EMBL" id="KL198068">
    <property type="protein sequence ID" value="KDQ10357.1"/>
    <property type="molecule type" value="Genomic_DNA"/>
</dbReference>
<accession>A0A067MEU9</accession>
<dbReference type="Proteomes" id="UP000027195">
    <property type="component" value="Unassembled WGS sequence"/>
</dbReference>
<reference evidence="2" key="1">
    <citation type="journal article" date="2014" name="Proc. Natl. Acad. Sci. U.S.A.">
        <title>Extensive sampling of basidiomycete genomes demonstrates inadequacy of the white-rot/brown-rot paradigm for wood decay fungi.</title>
        <authorList>
            <person name="Riley R."/>
            <person name="Salamov A.A."/>
            <person name="Brown D.W."/>
            <person name="Nagy L.G."/>
            <person name="Floudas D."/>
            <person name="Held B.W."/>
            <person name="Levasseur A."/>
            <person name="Lombard V."/>
            <person name="Morin E."/>
            <person name="Otillar R."/>
            <person name="Lindquist E.A."/>
            <person name="Sun H."/>
            <person name="LaButti K.M."/>
            <person name="Schmutz J."/>
            <person name="Jabbour D."/>
            <person name="Luo H."/>
            <person name="Baker S.E."/>
            <person name="Pisabarro A.G."/>
            <person name="Walton J.D."/>
            <person name="Blanchette R.A."/>
            <person name="Henrissat B."/>
            <person name="Martin F."/>
            <person name="Cullen D."/>
            <person name="Hibbett D.S."/>
            <person name="Grigoriev I.V."/>
        </authorList>
    </citation>
    <scope>NUCLEOTIDE SEQUENCE [LARGE SCALE GENOMIC DNA]</scope>
    <source>
        <strain evidence="2">FD-172 SS1</strain>
    </source>
</reference>
<protein>
    <submittedName>
        <fullName evidence="1">Uncharacterized protein</fullName>
    </submittedName>
</protein>
<evidence type="ECO:0000313" key="2">
    <source>
        <dbReference type="Proteomes" id="UP000027195"/>
    </source>
</evidence>
<dbReference type="InParanoid" id="A0A067MEU9"/>
<dbReference type="AlphaFoldDB" id="A0A067MEU9"/>
<evidence type="ECO:0000313" key="1">
    <source>
        <dbReference type="EMBL" id="KDQ10357.1"/>
    </source>
</evidence>
<dbReference type="HOGENOM" id="CLU_2305617_0_0_1"/>
<keyword evidence="2" id="KW-1185">Reference proteome</keyword>
<gene>
    <name evidence="1" type="ORF">BOTBODRAFT_494699</name>
</gene>
<organism evidence="1 2">
    <name type="scientific">Botryobasidium botryosum (strain FD-172 SS1)</name>
    <dbReference type="NCBI Taxonomy" id="930990"/>
    <lineage>
        <taxon>Eukaryota</taxon>
        <taxon>Fungi</taxon>
        <taxon>Dikarya</taxon>
        <taxon>Basidiomycota</taxon>
        <taxon>Agaricomycotina</taxon>
        <taxon>Agaricomycetes</taxon>
        <taxon>Cantharellales</taxon>
        <taxon>Botryobasidiaceae</taxon>
        <taxon>Botryobasidium</taxon>
    </lineage>
</organism>
<proteinExistence type="predicted"/>
<sequence length="100" mass="11339">MHRSGRSTQIDRMPTILFSAPAISKITLAKCALMLMASRLKLRTWCNINEPEVVPLIDLLIMHDSQGFEPSEANSFDTVIQFTRKRNDLEPALKDKPRAT</sequence>